<organism evidence="2 3">
    <name type="scientific">Bremia lactucae</name>
    <name type="common">Lettuce downy mildew</name>
    <dbReference type="NCBI Taxonomy" id="4779"/>
    <lineage>
        <taxon>Eukaryota</taxon>
        <taxon>Sar</taxon>
        <taxon>Stramenopiles</taxon>
        <taxon>Oomycota</taxon>
        <taxon>Peronosporomycetes</taxon>
        <taxon>Peronosporales</taxon>
        <taxon>Peronosporaceae</taxon>
        <taxon>Bremia</taxon>
    </lineage>
</organism>
<dbReference type="OrthoDB" id="124041at2759"/>
<dbReference type="EMBL" id="SHOA02000220">
    <property type="protein sequence ID" value="TDH65112.1"/>
    <property type="molecule type" value="Genomic_DNA"/>
</dbReference>
<dbReference type="GeneID" id="94344378"/>
<feature type="compositionally biased region" description="Basic residues" evidence="1">
    <location>
        <begin position="52"/>
        <end position="63"/>
    </location>
</feature>
<feature type="region of interest" description="Disordered" evidence="1">
    <location>
        <begin position="32"/>
        <end position="88"/>
    </location>
</feature>
<evidence type="ECO:0000256" key="1">
    <source>
        <dbReference type="SAM" id="MobiDB-lite"/>
    </source>
</evidence>
<comment type="caution">
    <text evidence="2">The sequence shown here is derived from an EMBL/GenBank/DDBJ whole genome shotgun (WGS) entry which is preliminary data.</text>
</comment>
<name>A0A976FE25_BRELC</name>
<sequence>MSAGGKKRPRADLLSSLDAIFSSVTQPKASKYTALASSQSTSKGIVQQAYQHSKRKRVNKKRQLGSTTQESTNEANKKEENNEKQPKKNDLLYEKLDLDLLAIGLKDCSLSQIKSFSKPHAYHETLKSYLEAVTKGSKASSTAVDSLKNKVLSLDNPFKNTAADTTKKAIARASLKQTHKLISARQRRKLGLHVLGKEMSYRHAEQLHRIWTRYVSQVIESDIATVQPVVEEEQRRRNAKLQTKFKYLDLSGCRAEVELKDFVKCSIDGLESELDS</sequence>
<feature type="compositionally biased region" description="Polar residues" evidence="1">
    <location>
        <begin position="35"/>
        <end position="51"/>
    </location>
</feature>
<keyword evidence="3" id="KW-1185">Reference proteome</keyword>
<accession>A0A976FE25</accession>
<reference evidence="2 3" key="1">
    <citation type="journal article" date="2021" name="Genome Biol.">
        <title>AFLAP: assembly-free linkage analysis pipeline using k-mers from genome sequencing data.</title>
        <authorList>
            <person name="Fletcher K."/>
            <person name="Zhang L."/>
            <person name="Gil J."/>
            <person name="Han R."/>
            <person name="Cavanaugh K."/>
            <person name="Michelmore R."/>
        </authorList>
    </citation>
    <scope>NUCLEOTIDE SEQUENCE [LARGE SCALE GENOMIC DNA]</scope>
    <source>
        <strain evidence="2 3">SF5</strain>
    </source>
</reference>
<dbReference type="RefSeq" id="XP_067814611.1">
    <property type="nucleotide sequence ID" value="XM_067958707.1"/>
</dbReference>
<evidence type="ECO:0000313" key="3">
    <source>
        <dbReference type="Proteomes" id="UP000294530"/>
    </source>
</evidence>
<gene>
    <name evidence="2" type="ORF">CCR75_000600</name>
</gene>
<proteinExistence type="predicted"/>
<dbReference type="AlphaFoldDB" id="A0A976FE25"/>
<dbReference type="KEGG" id="blac:94344378"/>
<protein>
    <submittedName>
        <fullName evidence="2">Uncharacterized protein</fullName>
    </submittedName>
</protein>
<evidence type="ECO:0000313" key="2">
    <source>
        <dbReference type="EMBL" id="TDH65112.1"/>
    </source>
</evidence>
<dbReference type="Proteomes" id="UP000294530">
    <property type="component" value="Unassembled WGS sequence"/>
</dbReference>
<feature type="compositionally biased region" description="Basic and acidic residues" evidence="1">
    <location>
        <begin position="75"/>
        <end position="88"/>
    </location>
</feature>